<keyword evidence="6" id="KW-1185">Reference proteome</keyword>
<sequence length="429" mass="44977">MNQLNKRRRITGPVAAATGLMFVLTACGGSGETGESADADALTIAISSSPSADALQSIAKDFEAETGVAIEFVDIPYDQLASQVLLGARQSGQGFDIVQYDSPMLAALAEAGALADISDRIDSSSEYDAADFSEQVNEYGQYGGKSFGVPLSTEPYVLWYRSDLFEELGLTPEPNWETYTANARALEASGIDGNGSGFGAQIGGYYWLESIYLHGGALLDPETCSPTLDSPEALAATEAYLGLLDTTPASVVNGGGNEMTAAFAQDQVAQQINATGYWSTINDSAESSVAGKGAMAIPPMTEDGSTLMFGWLIGVGEQSAAKDTAWEFLEFALGKDGTRRLIEEGAPPPARQSLLDDPAVLDELPYLPTLIEASERGGHLPYITQMPEIITALSVSLNEAASDETSANELVASAQAQVESIVAGLTECG</sequence>
<gene>
    <name evidence="5" type="ORF">F6J85_15315</name>
</gene>
<evidence type="ECO:0000313" key="5">
    <source>
        <dbReference type="EMBL" id="QEW04324.1"/>
    </source>
</evidence>
<organism evidence="5 6">
    <name type="scientific">Microbacterium lushaniae</name>
    <dbReference type="NCBI Taxonomy" id="2614639"/>
    <lineage>
        <taxon>Bacteria</taxon>
        <taxon>Bacillati</taxon>
        <taxon>Actinomycetota</taxon>
        <taxon>Actinomycetes</taxon>
        <taxon>Micrococcales</taxon>
        <taxon>Microbacteriaceae</taxon>
        <taxon>Microbacterium</taxon>
    </lineage>
</organism>
<dbReference type="Gene3D" id="3.40.190.10">
    <property type="entry name" value="Periplasmic binding protein-like II"/>
    <property type="match status" value="2"/>
</dbReference>
<evidence type="ECO:0000256" key="2">
    <source>
        <dbReference type="ARBA" id="ARBA00022448"/>
    </source>
</evidence>
<evidence type="ECO:0000256" key="3">
    <source>
        <dbReference type="ARBA" id="ARBA00022729"/>
    </source>
</evidence>
<dbReference type="AlphaFoldDB" id="A0A5J6L734"/>
<proteinExistence type="inferred from homology"/>
<accession>A0A5J6L734</accession>
<dbReference type="Proteomes" id="UP000325516">
    <property type="component" value="Chromosome"/>
</dbReference>
<dbReference type="KEGG" id="mlz:F6J85_15315"/>
<evidence type="ECO:0000256" key="4">
    <source>
        <dbReference type="SAM" id="SignalP"/>
    </source>
</evidence>
<dbReference type="PROSITE" id="PS51257">
    <property type="entry name" value="PROKAR_LIPOPROTEIN"/>
    <property type="match status" value="1"/>
</dbReference>
<dbReference type="RefSeq" id="WP_150926355.1">
    <property type="nucleotide sequence ID" value="NZ_CP044232.1"/>
</dbReference>
<dbReference type="EMBL" id="CP044232">
    <property type="protein sequence ID" value="QEW04324.1"/>
    <property type="molecule type" value="Genomic_DNA"/>
</dbReference>
<evidence type="ECO:0000256" key="1">
    <source>
        <dbReference type="ARBA" id="ARBA00008520"/>
    </source>
</evidence>
<dbReference type="SUPFAM" id="SSF53850">
    <property type="entry name" value="Periplasmic binding protein-like II"/>
    <property type="match status" value="1"/>
</dbReference>
<protein>
    <submittedName>
        <fullName evidence="5">Sugar ABC transporter substrate-binding protein</fullName>
    </submittedName>
</protein>
<dbReference type="InterPro" id="IPR050490">
    <property type="entry name" value="Bact_solute-bd_prot1"/>
</dbReference>
<dbReference type="InterPro" id="IPR006059">
    <property type="entry name" value="SBP"/>
</dbReference>
<name>A0A5J6L734_9MICO</name>
<comment type="similarity">
    <text evidence="1">Belongs to the bacterial solute-binding protein 1 family.</text>
</comment>
<dbReference type="PANTHER" id="PTHR43649">
    <property type="entry name" value="ARABINOSE-BINDING PROTEIN-RELATED"/>
    <property type="match status" value="1"/>
</dbReference>
<keyword evidence="2" id="KW-0813">Transport</keyword>
<reference evidence="6" key="1">
    <citation type="submission" date="2019-09" db="EMBL/GenBank/DDBJ databases">
        <title>Mumia zhuanghuii sp. nov. isolated from the intestinal contents of plateau pika (Ochotona curzoniae) in the Qinghai-Tibet plateau of China.</title>
        <authorList>
            <person name="Tian Z."/>
        </authorList>
    </citation>
    <scope>NUCLEOTIDE SEQUENCE [LARGE SCALE GENOMIC DNA]</scope>
    <source>
        <strain evidence="6">L-031</strain>
    </source>
</reference>
<dbReference type="CDD" id="cd13585">
    <property type="entry name" value="PBP2_TMBP_like"/>
    <property type="match status" value="1"/>
</dbReference>
<dbReference type="Pfam" id="PF01547">
    <property type="entry name" value="SBP_bac_1"/>
    <property type="match status" value="1"/>
</dbReference>
<evidence type="ECO:0000313" key="6">
    <source>
        <dbReference type="Proteomes" id="UP000325516"/>
    </source>
</evidence>
<feature type="chain" id="PRO_5023884495" evidence="4">
    <location>
        <begin position="29"/>
        <end position="429"/>
    </location>
</feature>
<dbReference type="PANTHER" id="PTHR43649:SF34">
    <property type="entry name" value="ABC TRANSPORTER PERIPLASMIC-BINDING PROTEIN YCJN-RELATED"/>
    <property type="match status" value="1"/>
</dbReference>
<feature type="signal peptide" evidence="4">
    <location>
        <begin position="1"/>
        <end position="28"/>
    </location>
</feature>
<keyword evidence="3 4" id="KW-0732">Signal</keyword>